<evidence type="ECO:0000256" key="1">
    <source>
        <dbReference type="SAM" id="Phobius"/>
    </source>
</evidence>
<feature type="transmembrane region" description="Helical" evidence="1">
    <location>
        <begin position="6"/>
        <end position="30"/>
    </location>
</feature>
<gene>
    <name evidence="3" type="ORF">HNR50_004407</name>
</gene>
<evidence type="ECO:0000313" key="3">
    <source>
        <dbReference type="EMBL" id="MBB6482702.1"/>
    </source>
</evidence>
<sequence length="156" mass="17844">MSSNIIKIASIVFISIGILLIIVPVQDFLYKAKETNNYLKTTCEITRLEKIRRPKGGYDIVLQYKYEVNGVIYKSSSFSNGVGDKEDFYVQYPMRKSFPAYYDPDNHKKSVLVLGGRKYFLNASIIMGIILIFFGIVGSLSNKNKIFKEIWNTFLG</sequence>
<evidence type="ECO:0000313" key="4">
    <source>
        <dbReference type="Proteomes" id="UP000587760"/>
    </source>
</evidence>
<name>A0A841RKA9_9SPIO</name>
<evidence type="ECO:0000259" key="2">
    <source>
        <dbReference type="Pfam" id="PF12158"/>
    </source>
</evidence>
<accession>A0A841RKA9</accession>
<proteinExistence type="predicted"/>
<dbReference type="InterPro" id="IPR021994">
    <property type="entry name" value="DUF3592"/>
</dbReference>
<feature type="transmembrane region" description="Helical" evidence="1">
    <location>
        <begin position="119"/>
        <end position="140"/>
    </location>
</feature>
<dbReference type="Proteomes" id="UP000587760">
    <property type="component" value="Unassembled WGS sequence"/>
</dbReference>
<dbReference type="AlphaFoldDB" id="A0A841RKA9"/>
<keyword evidence="1" id="KW-0812">Transmembrane</keyword>
<keyword evidence="1" id="KW-0472">Membrane</keyword>
<dbReference type="RefSeq" id="WP_184748937.1">
    <property type="nucleotide sequence ID" value="NZ_JACHGJ010000017.1"/>
</dbReference>
<organism evidence="3 4">
    <name type="scientific">Spirochaeta isovalerica</name>
    <dbReference type="NCBI Taxonomy" id="150"/>
    <lineage>
        <taxon>Bacteria</taxon>
        <taxon>Pseudomonadati</taxon>
        <taxon>Spirochaetota</taxon>
        <taxon>Spirochaetia</taxon>
        <taxon>Spirochaetales</taxon>
        <taxon>Spirochaetaceae</taxon>
        <taxon>Spirochaeta</taxon>
    </lineage>
</organism>
<keyword evidence="1" id="KW-1133">Transmembrane helix</keyword>
<dbReference type="EMBL" id="JACHGJ010000017">
    <property type="protein sequence ID" value="MBB6482702.1"/>
    <property type="molecule type" value="Genomic_DNA"/>
</dbReference>
<keyword evidence="4" id="KW-1185">Reference proteome</keyword>
<protein>
    <recommendedName>
        <fullName evidence="2">DUF3592 domain-containing protein</fullName>
    </recommendedName>
</protein>
<dbReference type="Pfam" id="PF12158">
    <property type="entry name" value="DUF3592"/>
    <property type="match status" value="1"/>
</dbReference>
<feature type="domain" description="DUF3592" evidence="2">
    <location>
        <begin position="41"/>
        <end position="115"/>
    </location>
</feature>
<reference evidence="3 4" key="1">
    <citation type="submission" date="2020-08" db="EMBL/GenBank/DDBJ databases">
        <title>Genomic Encyclopedia of Type Strains, Phase IV (KMG-IV): sequencing the most valuable type-strain genomes for metagenomic binning, comparative biology and taxonomic classification.</title>
        <authorList>
            <person name="Goeker M."/>
        </authorList>
    </citation>
    <scope>NUCLEOTIDE SEQUENCE [LARGE SCALE GENOMIC DNA]</scope>
    <source>
        <strain evidence="3 4">DSM 2461</strain>
    </source>
</reference>
<comment type="caution">
    <text evidence="3">The sequence shown here is derived from an EMBL/GenBank/DDBJ whole genome shotgun (WGS) entry which is preliminary data.</text>
</comment>